<keyword evidence="2" id="KW-1185">Reference proteome</keyword>
<dbReference type="CDD" id="cd00037">
    <property type="entry name" value="CLECT"/>
    <property type="match status" value="1"/>
</dbReference>
<dbReference type="SUPFAM" id="SSF56436">
    <property type="entry name" value="C-type lectin-like"/>
    <property type="match status" value="1"/>
</dbReference>
<accession>A0AAE0SVC7</accession>
<proteinExistence type="predicted"/>
<sequence>MDVIEHSCDSRNAVNTDVMGSGPCDFWVGATEAASGVWSGLNSKPLSTLGGIFFQLAGDFDDSAASECGMLDDSKSFYLYGEPCASLKCYICQRNKIY</sequence>
<organism evidence="1 2">
    <name type="scientific">Potamilus streckersoni</name>
    <dbReference type="NCBI Taxonomy" id="2493646"/>
    <lineage>
        <taxon>Eukaryota</taxon>
        <taxon>Metazoa</taxon>
        <taxon>Spiralia</taxon>
        <taxon>Lophotrochozoa</taxon>
        <taxon>Mollusca</taxon>
        <taxon>Bivalvia</taxon>
        <taxon>Autobranchia</taxon>
        <taxon>Heteroconchia</taxon>
        <taxon>Palaeoheterodonta</taxon>
        <taxon>Unionida</taxon>
        <taxon>Unionoidea</taxon>
        <taxon>Unionidae</taxon>
        <taxon>Ambleminae</taxon>
        <taxon>Lampsilini</taxon>
        <taxon>Potamilus</taxon>
    </lineage>
</organism>
<dbReference type="Proteomes" id="UP001195483">
    <property type="component" value="Unassembled WGS sequence"/>
</dbReference>
<gene>
    <name evidence="1" type="ORF">CHS0354_016828</name>
</gene>
<dbReference type="EMBL" id="JAEAOA010001034">
    <property type="protein sequence ID" value="KAK3598722.1"/>
    <property type="molecule type" value="Genomic_DNA"/>
</dbReference>
<dbReference type="InterPro" id="IPR016186">
    <property type="entry name" value="C-type_lectin-like/link_sf"/>
</dbReference>
<reference evidence="1" key="1">
    <citation type="journal article" date="2021" name="Genome Biol. Evol.">
        <title>A High-Quality Reference Genome for a Parasitic Bivalve with Doubly Uniparental Inheritance (Bivalvia: Unionida).</title>
        <authorList>
            <person name="Smith C.H."/>
        </authorList>
    </citation>
    <scope>NUCLEOTIDE SEQUENCE</scope>
    <source>
        <strain evidence="1">CHS0354</strain>
    </source>
</reference>
<dbReference type="Gene3D" id="3.10.100.10">
    <property type="entry name" value="Mannose-Binding Protein A, subunit A"/>
    <property type="match status" value="1"/>
</dbReference>
<reference evidence="1" key="3">
    <citation type="submission" date="2023-05" db="EMBL/GenBank/DDBJ databases">
        <authorList>
            <person name="Smith C.H."/>
        </authorList>
    </citation>
    <scope>NUCLEOTIDE SEQUENCE</scope>
    <source>
        <strain evidence="1">CHS0354</strain>
        <tissue evidence="1">Mantle</tissue>
    </source>
</reference>
<reference evidence="1" key="2">
    <citation type="journal article" date="2021" name="Genome Biol. Evol.">
        <title>Developing a high-quality reference genome for a parasitic bivalve with doubly uniparental inheritance (Bivalvia: Unionida).</title>
        <authorList>
            <person name="Smith C.H."/>
        </authorList>
    </citation>
    <scope>NUCLEOTIDE SEQUENCE</scope>
    <source>
        <strain evidence="1">CHS0354</strain>
        <tissue evidence="1">Mantle</tissue>
    </source>
</reference>
<dbReference type="InterPro" id="IPR016187">
    <property type="entry name" value="CTDL_fold"/>
</dbReference>
<dbReference type="AlphaFoldDB" id="A0AAE0SVC7"/>
<comment type="caution">
    <text evidence="1">The sequence shown here is derived from an EMBL/GenBank/DDBJ whole genome shotgun (WGS) entry which is preliminary data.</text>
</comment>
<protein>
    <submittedName>
        <fullName evidence="1">Uncharacterized protein</fullName>
    </submittedName>
</protein>
<name>A0AAE0SVC7_9BIVA</name>
<evidence type="ECO:0000313" key="2">
    <source>
        <dbReference type="Proteomes" id="UP001195483"/>
    </source>
</evidence>
<evidence type="ECO:0000313" key="1">
    <source>
        <dbReference type="EMBL" id="KAK3598722.1"/>
    </source>
</evidence>